<dbReference type="Gene3D" id="3.40.50.1110">
    <property type="entry name" value="SGNH hydrolase"/>
    <property type="match status" value="1"/>
</dbReference>
<evidence type="ECO:0000313" key="1">
    <source>
        <dbReference type="EMBL" id="EXU97996.1"/>
    </source>
</evidence>
<dbReference type="Proteomes" id="UP000030151">
    <property type="component" value="Unassembled WGS sequence"/>
</dbReference>
<comment type="caution">
    <text evidence="1">The sequence shown here is derived from an EMBL/GenBank/DDBJ whole genome shotgun (WGS) entry which is preliminary data.</text>
</comment>
<sequence>MFLRLFRQGRQGRYHLSSIKGPASPCNMQQPLGTEQGLKVLPKIMSDPQQTGARFMAIIFGSNDACFSDAENGEHVPLDRYKKNLVKLLTHLPLRLTTLGFC</sequence>
<dbReference type="EMBL" id="JELW01000030">
    <property type="protein sequence ID" value="EXU97996.1"/>
    <property type="molecule type" value="Genomic_DNA"/>
</dbReference>
<dbReference type="HOGENOM" id="CLU_181683_0_0_1"/>
<organism evidence="1 2">
    <name type="scientific">Metarhizium robertsii</name>
    <dbReference type="NCBI Taxonomy" id="568076"/>
    <lineage>
        <taxon>Eukaryota</taxon>
        <taxon>Fungi</taxon>
        <taxon>Dikarya</taxon>
        <taxon>Ascomycota</taxon>
        <taxon>Pezizomycotina</taxon>
        <taxon>Sordariomycetes</taxon>
        <taxon>Hypocreomycetidae</taxon>
        <taxon>Hypocreales</taxon>
        <taxon>Clavicipitaceae</taxon>
        <taxon>Metarhizium</taxon>
    </lineage>
</organism>
<evidence type="ECO:0000313" key="2">
    <source>
        <dbReference type="Proteomes" id="UP000030151"/>
    </source>
</evidence>
<dbReference type="GO" id="GO:0016787">
    <property type="term" value="F:hydrolase activity"/>
    <property type="evidence" value="ECO:0007669"/>
    <property type="project" value="UniProtKB-KW"/>
</dbReference>
<dbReference type="InterPro" id="IPR036514">
    <property type="entry name" value="SGNH_hydro_sf"/>
</dbReference>
<keyword evidence="1" id="KW-0378">Hydrolase</keyword>
<reference evidence="1 2" key="1">
    <citation type="submission" date="2014-02" db="EMBL/GenBank/DDBJ databases">
        <title>The genome sequence of the entomopathogenic fungus Metarhizium robertsii ARSEF 2575.</title>
        <authorList>
            <person name="Giuliano Garisto Donzelli B."/>
            <person name="Roe B.A."/>
            <person name="Macmil S.L."/>
            <person name="Krasnoff S.B."/>
            <person name="Gibson D.M."/>
        </authorList>
    </citation>
    <scope>NUCLEOTIDE SEQUENCE [LARGE SCALE GENOMIC DNA]</scope>
    <source>
        <strain evidence="1 2">ARSEF 2575</strain>
    </source>
</reference>
<accession>A0A014NAT1</accession>
<name>A0A014NAT1_9HYPO</name>
<protein>
    <submittedName>
        <fullName evidence="1">GDSL-like lipase/acylhydrolase family protein</fullName>
    </submittedName>
</protein>
<dbReference type="AlphaFoldDB" id="A0A014NAT1"/>
<dbReference type="OrthoDB" id="671439at2759"/>
<gene>
    <name evidence="1" type="ORF">X797_008811</name>
</gene>
<proteinExistence type="predicted"/>